<accession>A0A444VI01</accession>
<proteinExistence type="predicted"/>
<evidence type="ECO:0000256" key="1">
    <source>
        <dbReference type="SAM" id="Phobius"/>
    </source>
</evidence>
<name>A0A444VI01_9FLAO</name>
<comment type="caution">
    <text evidence="2">The sequence shown here is derived from an EMBL/GenBank/DDBJ whole genome shotgun (WGS) entry which is preliminary data.</text>
</comment>
<evidence type="ECO:0000313" key="2">
    <source>
        <dbReference type="EMBL" id="RYC50373.1"/>
    </source>
</evidence>
<reference evidence="2 3" key="1">
    <citation type="submission" date="2014-04" db="EMBL/GenBank/DDBJ databases">
        <title>Whole genome of Muricauda olearia.</title>
        <authorList>
            <person name="Zhang X.-H."/>
            <person name="Tang K."/>
        </authorList>
    </citation>
    <scope>NUCLEOTIDE SEQUENCE [LARGE SCALE GENOMIC DNA]</scope>
    <source>
        <strain evidence="2 3">Th120</strain>
    </source>
</reference>
<dbReference type="RefSeq" id="WP_129655960.1">
    <property type="nucleotide sequence ID" value="NZ_ML142914.1"/>
</dbReference>
<sequence>MKLLLKKTQDIQNAKRLNKLFNRPYVEEVTIELGLNPIQKRAIEDKVLDLFNECGCKWGSIGLILPFFSSVTILSILYPFQWKFLLWALGISILASALAKIAGLLLSHIKLGNILDQLERTEAFKSTLKTENHGSTM</sequence>
<feature type="transmembrane region" description="Helical" evidence="1">
    <location>
        <begin position="58"/>
        <end position="78"/>
    </location>
</feature>
<gene>
    <name evidence="2" type="ORF">DN53_05465</name>
</gene>
<feature type="transmembrane region" description="Helical" evidence="1">
    <location>
        <begin position="84"/>
        <end position="106"/>
    </location>
</feature>
<protein>
    <submittedName>
        <fullName evidence="2">Uncharacterized protein</fullName>
    </submittedName>
</protein>
<evidence type="ECO:0000313" key="3">
    <source>
        <dbReference type="Proteomes" id="UP000290261"/>
    </source>
</evidence>
<keyword evidence="1" id="KW-1133">Transmembrane helix</keyword>
<dbReference type="EMBL" id="JJMP01000010">
    <property type="protein sequence ID" value="RYC50373.1"/>
    <property type="molecule type" value="Genomic_DNA"/>
</dbReference>
<dbReference type="Proteomes" id="UP000290261">
    <property type="component" value="Unassembled WGS sequence"/>
</dbReference>
<keyword evidence="1" id="KW-0812">Transmembrane</keyword>
<dbReference type="AlphaFoldDB" id="A0A444VI01"/>
<keyword evidence="3" id="KW-1185">Reference proteome</keyword>
<organism evidence="2 3">
    <name type="scientific">Flagellimonas olearia</name>
    <dbReference type="NCBI Taxonomy" id="552546"/>
    <lineage>
        <taxon>Bacteria</taxon>
        <taxon>Pseudomonadati</taxon>
        <taxon>Bacteroidota</taxon>
        <taxon>Flavobacteriia</taxon>
        <taxon>Flavobacteriales</taxon>
        <taxon>Flavobacteriaceae</taxon>
        <taxon>Flagellimonas</taxon>
    </lineage>
</organism>
<keyword evidence="1" id="KW-0472">Membrane</keyword>